<name>H1DCQ1_9BACT</name>
<dbReference type="HOGENOM" id="CLU_009583_8_0_10"/>
<proteinExistence type="predicted"/>
<dbReference type="PANTHER" id="PTHR12526:SF630">
    <property type="entry name" value="GLYCOSYLTRANSFERASE"/>
    <property type="match status" value="1"/>
</dbReference>
<dbReference type="PATRIC" id="fig|742817.3.peg.111"/>
<accession>H1DCQ1</accession>
<dbReference type="Pfam" id="PF13439">
    <property type="entry name" value="Glyco_transf_4"/>
    <property type="match status" value="1"/>
</dbReference>
<dbReference type="RefSeq" id="WP_009135262.1">
    <property type="nucleotide sequence ID" value="NZ_JH594596.1"/>
</dbReference>
<dbReference type="Proteomes" id="UP000004892">
    <property type="component" value="Unassembled WGS sequence"/>
</dbReference>
<gene>
    <name evidence="3" type="ORF">HMPREF9449_00108</name>
</gene>
<dbReference type="PANTHER" id="PTHR12526">
    <property type="entry name" value="GLYCOSYLTRANSFERASE"/>
    <property type="match status" value="1"/>
</dbReference>
<dbReference type="Pfam" id="PF00534">
    <property type="entry name" value="Glycos_transf_1"/>
    <property type="match status" value="1"/>
</dbReference>
<dbReference type="CDD" id="cd03808">
    <property type="entry name" value="GT4_CapM-like"/>
    <property type="match status" value="1"/>
</dbReference>
<dbReference type="EMBL" id="ADMC01000001">
    <property type="protein sequence ID" value="EHP51106.1"/>
    <property type="molecule type" value="Genomic_DNA"/>
</dbReference>
<dbReference type="AlphaFoldDB" id="H1DCQ1"/>
<evidence type="ECO:0000259" key="1">
    <source>
        <dbReference type="Pfam" id="PF00534"/>
    </source>
</evidence>
<dbReference type="STRING" id="742817.HMPREF9449_00108"/>
<dbReference type="InterPro" id="IPR001296">
    <property type="entry name" value="Glyco_trans_1"/>
</dbReference>
<feature type="domain" description="Glycosyltransferase subfamily 4-like N-terminal" evidence="2">
    <location>
        <begin position="22"/>
        <end position="170"/>
    </location>
</feature>
<evidence type="ECO:0000259" key="2">
    <source>
        <dbReference type="Pfam" id="PF13439"/>
    </source>
</evidence>
<organism evidence="3 4">
    <name type="scientific">Odoribacter laneus YIT 12061</name>
    <dbReference type="NCBI Taxonomy" id="742817"/>
    <lineage>
        <taxon>Bacteria</taxon>
        <taxon>Pseudomonadati</taxon>
        <taxon>Bacteroidota</taxon>
        <taxon>Bacteroidia</taxon>
        <taxon>Bacteroidales</taxon>
        <taxon>Odoribacteraceae</taxon>
        <taxon>Odoribacter</taxon>
    </lineage>
</organism>
<reference evidence="3 4" key="1">
    <citation type="submission" date="2012-01" db="EMBL/GenBank/DDBJ databases">
        <title>The Genome Sequence of Odoribacter laneus YIT 12061.</title>
        <authorList>
            <consortium name="The Broad Institute Genome Sequencing Platform"/>
            <person name="Earl A."/>
            <person name="Ward D."/>
            <person name="Feldgarden M."/>
            <person name="Gevers D."/>
            <person name="Morotomi M."/>
            <person name="Young S.K."/>
            <person name="Zeng Q."/>
            <person name="Gargeya S."/>
            <person name="Fitzgerald M."/>
            <person name="Haas B."/>
            <person name="Abouelleil A."/>
            <person name="Alvarado L."/>
            <person name="Arachchi H.M."/>
            <person name="Berlin A."/>
            <person name="Chapman S.B."/>
            <person name="Gearin G."/>
            <person name="Goldberg J."/>
            <person name="Griggs A."/>
            <person name="Gujja S."/>
            <person name="Hansen M."/>
            <person name="Heiman D."/>
            <person name="Howarth C."/>
            <person name="Larimer J."/>
            <person name="Lui A."/>
            <person name="MacDonald P.J.P."/>
            <person name="McCowen C."/>
            <person name="Montmayeur A."/>
            <person name="Murphy C."/>
            <person name="Neiman D."/>
            <person name="Pearson M."/>
            <person name="Priest M."/>
            <person name="Roberts A."/>
            <person name="Saif S."/>
            <person name="Shea T."/>
            <person name="Sisk P."/>
            <person name="Stolte C."/>
            <person name="Sykes S."/>
            <person name="Wortman J."/>
            <person name="Nusbaum C."/>
            <person name="Birren B."/>
        </authorList>
    </citation>
    <scope>NUCLEOTIDE SEQUENCE [LARGE SCALE GENOMIC DNA]</scope>
    <source>
        <strain evidence="3 4">YIT 12061</strain>
    </source>
</reference>
<evidence type="ECO:0008006" key="5">
    <source>
        <dbReference type="Google" id="ProtNLM"/>
    </source>
</evidence>
<evidence type="ECO:0000313" key="3">
    <source>
        <dbReference type="EMBL" id="EHP51106.1"/>
    </source>
</evidence>
<dbReference type="SUPFAM" id="SSF53756">
    <property type="entry name" value="UDP-Glycosyltransferase/glycogen phosphorylase"/>
    <property type="match status" value="1"/>
</dbReference>
<dbReference type="eggNOG" id="COG0438">
    <property type="taxonomic scope" value="Bacteria"/>
</dbReference>
<keyword evidence="4" id="KW-1185">Reference proteome</keyword>
<dbReference type="Gene3D" id="3.40.50.2000">
    <property type="entry name" value="Glycogen Phosphorylase B"/>
    <property type="match status" value="2"/>
</dbReference>
<comment type="caution">
    <text evidence="3">The sequence shown here is derived from an EMBL/GenBank/DDBJ whole genome shotgun (WGS) entry which is preliminary data.</text>
</comment>
<protein>
    <recommendedName>
        <fullName evidence="5">Glycosyltransferase subfamily 4-like N-terminal domain-containing protein</fullName>
    </recommendedName>
</protein>
<dbReference type="GeneID" id="98067778"/>
<sequence length="376" mass="42655">MKKLFVGITVPGSIGLLKGQMQYFKNKGYDTYLLTQHNDKSLSYCDHEGCKPLPVEIARNISLMQDLKTLFALIRLFRKERPDIVNVGTPKMGMLGMLAAWLTRVPNRIYTCRGFRYEHEQGILKRILMFCEWLSGACAQRIICISPSVQNLGIKDKLFNKNKCVVINKGSSNGIDADYFNRKNVPVSETEQLKKALKIDGCFVYGFLGRVVDRKGISELFTAFNQVYERDNNCRLLIVGPWEFEQIKDKSLYNRMESHPGVVMPGRTDNVPLYLSIMDTFTLPAWWEGFGNVVVQAANMGLPIIGSTGTGVCDAVCDGFNGINVEPKNVEALYNVMIRMKEDKELRERLATNGPIWGQNFKSEIIWEGMDKLYQA</sequence>
<feature type="domain" description="Glycosyl transferase family 1" evidence="1">
    <location>
        <begin position="191"/>
        <end position="355"/>
    </location>
</feature>
<dbReference type="GO" id="GO:0016757">
    <property type="term" value="F:glycosyltransferase activity"/>
    <property type="evidence" value="ECO:0007669"/>
    <property type="project" value="InterPro"/>
</dbReference>
<evidence type="ECO:0000313" key="4">
    <source>
        <dbReference type="Proteomes" id="UP000004892"/>
    </source>
</evidence>
<dbReference type="InterPro" id="IPR028098">
    <property type="entry name" value="Glyco_trans_4-like_N"/>
</dbReference>